<dbReference type="OrthoDB" id="5919045at2"/>
<evidence type="ECO:0000256" key="1">
    <source>
        <dbReference type="SAM" id="Phobius"/>
    </source>
</evidence>
<dbReference type="Proteomes" id="UP000240987">
    <property type="component" value="Unassembled WGS sequence"/>
</dbReference>
<feature type="transmembrane region" description="Helical" evidence="1">
    <location>
        <begin position="165"/>
        <end position="189"/>
    </location>
</feature>
<sequence length="194" mass="22004">MELPATVFVAIGAILAALISGLFTFTNILISKEQKTSEFRQDWINEVRGEVSKFTYSVGSFTSHLVSRKGNLDDVTKFIDDNLELMNELSRSYNSIRLHLNKEDDKKIVDVLDDLYSFAARGTIDYTVADITKKENELISLTQDMLKAEWVRVKSGEKMFQATKWLGLFLFLSPIAFVAINYNAIVVYLSSIKI</sequence>
<dbReference type="RefSeq" id="WP_107242898.1">
    <property type="nucleotide sequence ID" value="NZ_PYMJ01000010.1"/>
</dbReference>
<keyword evidence="1" id="KW-0472">Membrane</keyword>
<evidence type="ECO:0000313" key="2">
    <source>
        <dbReference type="EMBL" id="PSU48291.1"/>
    </source>
</evidence>
<gene>
    <name evidence="2" type="ORF">C9J12_11785</name>
</gene>
<accession>A0A2T3JH92</accession>
<keyword evidence="3" id="KW-1185">Reference proteome</keyword>
<name>A0A2T3JH92_9GAMM</name>
<evidence type="ECO:0000313" key="3">
    <source>
        <dbReference type="Proteomes" id="UP000240987"/>
    </source>
</evidence>
<protein>
    <submittedName>
        <fullName evidence="2">Uncharacterized protein</fullName>
    </submittedName>
</protein>
<organism evidence="2 3">
    <name type="scientific">Photobacterium frigidiphilum</name>
    <dbReference type="NCBI Taxonomy" id="264736"/>
    <lineage>
        <taxon>Bacteria</taxon>
        <taxon>Pseudomonadati</taxon>
        <taxon>Pseudomonadota</taxon>
        <taxon>Gammaproteobacteria</taxon>
        <taxon>Vibrionales</taxon>
        <taxon>Vibrionaceae</taxon>
        <taxon>Photobacterium</taxon>
    </lineage>
</organism>
<comment type="caution">
    <text evidence="2">The sequence shown here is derived from an EMBL/GenBank/DDBJ whole genome shotgun (WGS) entry which is preliminary data.</text>
</comment>
<reference evidence="2 3" key="1">
    <citation type="submission" date="2018-01" db="EMBL/GenBank/DDBJ databases">
        <title>Whole genome sequencing of Histamine producing bacteria.</title>
        <authorList>
            <person name="Butler K."/>
        </authorList>
    </citation>
    <scope>NUCLEOTIDE SEQUENCE [LARGE SCALE GENOMIC DNA]</scope>
    <source>
        <strain evidence="2 3">JCM 12947</strain>
    </source>
</reference>
<keyword evidence="1" id="KW-0812">Transmembrane</keyword>
<keyword evidence="1" id="KW-1133">Transmembrane helix</keyword>
<dbReference type="EMBL" id="PYMJ01000010">
    <property type="protein sequence ID" value="PSU48291.1"/>
    <property type="molecule type" value="Genomic_DNA"/>
</dbReference>
<proteinExistence type="predicted"/>
<feature type="transmembrane region" description="Helical" evidence="1">
    <location>
        <begin position="6"/>
        <end position="30"/>
    </location>
</feature>
<dbReference type="AlphaFoldDB" id="A0A2T3JH92"/>